<sequence>MLQAMIERAITAKVPFSWVTADEAYGDNGPLRRFLEIAQAGYVLGGLA</sequence>
<dbReference type="AlphaFoldDB" id="A0A919USR6"/>
<organism evidence="1 2">
    <name type="scientific">Acrocarpospora phusangensis</name>
    <dbReference type="NCBI Taxonomy" id="1070424"/>
    <lineage>
        <taxon>Bacteria</taxon>
        <taxon>Bacillati</taxon>
        <taxon>Actinomycetota</taxon>
        <taxon>Actinomycetes</taxon>
        <taxon>Streptosporangiales</taxon>
        <taxon>Streptosporangiaceae</taxon>
        <taxon>Acrocarpospora</taxon>
    </lineage>
</organism>
<comment type="caution">
    <text evidence="1">The sequence shown here is derived from an EMBL/GenBank/DDBJ whole genome shotgun (WGS) entry which is preliminary data.</text>
</comment>
<evidence type="ECO:0000313" key="2">
    <source>
        <dbReference type="Proteomes" id="UP000640052"/>
    </source>
</evidence>
<gene>
    <name evidence="1" type="ORF">Aph01nite_50150</name>
</gene>
<protein>
    <recommendedName>
        <fullName evidence="3">Transposase IS701-like DDE domain-containing protein</fullName>
    </recommendedName>
</protein>
<evidence type="ECO:0000313" key="1">
    <source>
        <dbReference type="EMBL" id="GIH26705.1"/>
    </source>
</evidence>
<dbReference type="Proteomes" id="UP000640052">
    <property type="component" value="Unassembled WGS sequence"/>
</dbReference>
<keyword evidence="2" id="KW-1185">Reference proteome</keyword>
<accession>A0A919USR6</accession>
<evidence type="ECO:0008006" key="3">
    <source>
        <dbReference type="Google" id="ProtNLM"/>
    </source>
</evidence>
<dbReference type="EMBL" id="BOOA01000044">
    <property type="protein sequence ID" value="GIH26705.1"/>
    <property type="molecule type" value="Genomic_DNA"/>
</dbReference>
<proteinExistence type="predicted"/>
<reference evidence="1" key="1">
    <citation type="submission" date="2021-01" db="EMBL/GenBank/DDBJ databases">
        <title>Whole genome shotgun sequence of Acrocarpospora phusangensis NBRC 108782.</title>
        <authorList>
            <person name="Komaki H."/>
            <person name="Tamura T."/>
        </authorList>
    </citation>
    <scope>NUCLEOTIDE SEQUENCE</scope>
    <source>
        <strain evidence="1">NBRC 108782</strain>
    </source>
</reference>
<name>A0A919USR6_9ACTN</name>